<dbReference type="PROSITE" id="PS00137">
    <property type="entry name" value="SUBTILASE_HIS"/>
    <property type="match status" value="1"/>
</dbReference>
<dbReference type="OrthoDB" id="9813435at2"/>
<dbReference type="InterPro" id="IPR000209">
    <property type="entry name" value="Peptidase_S8/S53_dom"/>
</dbReference>
<dbReference type="InterPro" id="IPR015500">
    <property type="entry name" value="Peptidase_S8_subtilisin-rel"/>
</dbReference>
<dbReference type="InterPro" id="IPR036852">
    <property type="entry name" value="Peptidase_S8/S53_dom_sf"/>
</dbReference>
<dbReference type="RefSeq" id="WP_129231792.1">
    <property type="nucleotide sequence ID" value="NZ_SDPO01000003.1"/>
</dbReference>
<dbReference type="GO" id="GO:0004252">
    <property type="term" value="F:serine-type endopeptidase activity"/>
    <property type="evidence" value="ECO:0007669"/>
    <property type="project" value="UniProtKB-UniRule"/>
</dbReference>
<dbReference type="InterPro" id="IPR050131">
    <property type="entry name" value="Peptidase_S8_subtilisin-like"/>
</dbReference>
<dbReference type="GO" id="GO:0006508">
    <property type="term" value="P:proteolysis"/>
    <property type="evidence" value="ECO:0007669"/>
    <property type="project" value="UniProtKB-KW"/>
</dbReference>
<dbReference type="InterPro" id="IPR022398">
    <property type="entry name" value="Peptidase_S8_His-AS"/>
</dbReference>
<dbReference type="InterPro" id="IPR023828">
    <property type="entry name" value="Peptidase_S8_Ser-AS"/>
</dbReference>
<feature type="signal peptide" evidence="8">
    <location>
        <begin position="1"/>
        <end position="29"/>
    </location>
</feature>
<feature type="chain" id="PRO_5020934231" evidence="8">
    <location>
        <begin position="30"/>
        <end position="482"/>
    </location>
</feature>
<organism evidence="10 11">
    <name type="scientific">Agromyces fucosus</name>
    <dbReference type="NCBI Taxonomy" id="41985"/>
    <lineage>
        <taxon>Bacteria</taxon>
        <taxon>Bacillati</taxon>
        <taxon>Actinomycetota</taxon>
        <taxon>Actinomycetes</taxon>
        <taxon>Micrococcales</taxon>
        <taxon>Microbacteriaceae</taxon>
        <taxon>Agromyces</taxon>
    </lineage>
</organism>
<feature type="active site" description="Charge relay system" evidence="5 6">
    <location>
        <position position="158"/>
    </location>
</feature>
<dbReference type="PANTHER" id="PTHR43806">
    <property type="entry name" value="PEPTIDASE S8"/>
    <property type="match status" value="1"/>
</dbReference>
<dbReference type="PANTHER" id="PTHR43806:SF11">
    <property type="entry name" value="CEREVISIN-RELATED"/>
    <property type="match status" value="1"/>
</dbReference>
<evidence type="ECO:0000256" key="6">
    <source>
        <dbReference type="PROSITE-ProRule" id="PRU01240"/>
    </source>
</evidence>
<dbReference type="Proteomes" id="UP000292935">
    <property type="component" value="Unassembled WGS sequence"/>
</dbReference>
<feature type="active site" description="Charge relay system" evidence="5 6">
    <location>
        <position position="199"/>
    </location>
</feature>
<dbReference type="EMBL" id="SDPO01000003">
    <property type="protein sequence ID" value="RXZ47343.1"/>
    <property type="molecule type" value="Genomic_DNA"/>
</dbReference>
<evidence type="ECO:0000256" key="2">
    <source>
        <dbReference type="ARBA" id="ARBA00022670"/>
    </source>
</evidence>
<dbReference type="AlphaFoldDB" id="A0A4V1QS68"/>
<evidence type="ECO:0000256" key="4">
    <source>
        <dbReference type="ARBA" id="ARBA00022825"/>
    </source>
</evidence>
<keyword evidence="11" id="KW-1185">Reference proteome</keyword>
<feature type="domain" description="Peptidase S8/S53" evidence="9">
    <location>
        <begin position="151"/>
        <end position="443"/>
    </location>
</feature>
<dbReference type="PROSITE" id="PS51892">
    <property type="entry name" value="SUBTILASE"/>
    <property type="match status" value="1"/>
</dbReference>
<comment type="similarity">
    <text evidence="1 6 7">Belongs to the peptidase S8 family.</text>
</comment>
<protein>
    <submittedName>
        <fullName evidence="10">Peptidase S8</fullName>
    </submittedName>
</protein>
<sequence>MYKSRVIGVASAAALTIGLIGAAAAPAVAATGPETSYLVLAPQGKSVAKAEARVAAAGGTVVASYGQIGVLVVRSTNTAFATAVAGAGVQSVASTDGLGTTLVDDEESVALDASAVEAAGDPTGEQYWNLQWDMQQIDVDQAHEITTGDPSVVVGVLDSGIDATHPDLATQVAKDQSASCIGGVVDTAESAWSPSTSDHGTHVAGTIAAAINGVGIVGVAPGVKVASVKVVNDDGFIFPEAAICGYLWAADHDMPVTNNSYFIDPWEFNCVNDPRQRPVWQAVQRALAYSTAQGTLTVASAGNSNVDLQHKFVDSASPNDGSYPVEDRTITGACRDLPAEAPGVVTVSAVGPTELKSYYSSYGLGVVDVTAPGGDTRFRTGGATSTPSDGVLSTTYPGGKWGYKQGTSMAGPHVAGVAALAVSAHPGMKPGALASLLERTAEALPCPVGVYEPRPGYPAVCTGGERNGFYGAGNINALNVVQ</sequence>
<dbReference type="Gene3D" id="3.40.50.200">
    <property type="entry name" value="Peptidase S8/S53 domain"/>
    <property type="match status" value="1"/>
</dbReference>
<dbReference type="InterPro" id="IPR023827">
    <property type="entry name" value="Peptidase_S8_Asp-AS"/>
</dbReference>
<keyword evidence="3 6" id="KW-0378">Hydrolase</keyword>
<evidence type="ECO:0000256" key="8">
    <source>
        <dbReference type="SAM" id="SignalP"/>
    </source>
</evidence>
<dbReference type="SUPFAM" id="SSF52743">
    <property type="entry name" value="Subtilisin-like"/>
    <property type="match status" value="1"/>
</dbReference>
<evidence type="ECO:0000256" key="3">
    <source>
        <dbReference type="ARBA" id="ARBA00022801"/>
    </source>
</evidence>
<dbReference type="PROSITE" id="PS00138">
    <property type="entry name" value="SUBTILASE_SER"/>
    <property type="match status" value="1"/>
</dbReference>
<gene>
    <name evidence="10" type="ORF">ESP57_12240</name>
</gene>
<keyword evidence="8" id="KW-0732">Signal</keyword>
<keyword evidence="2 6" id="KW-0645">Protease</keyword>
<evidence type="ECO:0000313" key="10">
    <source>
        <dbReference type="EMBL" id="RXZ47343.1"/>
    </source>
</evidence>
<reference evidence="10 11" key="1">
    <citation type="submission" date="2019-01" db="EMBL/GenBank/DDBJ databases">
        <authorList>
            <person name="Li J."/>
        </authorList>
    </citation>
    <scope>NUCLEOTIDE SEQUENCE [LARGE SCALE GENOMIC DNA]</scope>
    <source>
        <strain evidence="10 11">CCUG 35506</strain>
    </source>
</reference>
<name>A0A4V1QS68_9MICO</name>
<evidence type="ECO:0000256" key="7">
    <source>
        <dbReference type="RuleBase" id="RU003355"/>
    </source>
</evidence>
<dbReference type="Pfam" id="PF00082">
    <property type="entry name" value="Peptidase_S8"/>
    <property type="match status" value="1"/>
</dbReference>
<accession>A0A4V1QS68</accession>
<evidence type="ECO:0000259" key="9">
    <source>
        <dbReference type="Pfam" id="PF00082"/>
    </source>
</evidence>
<feature type="active site" description="Charge relay system" evidence="5 6">
    <location>
        <position position="408"/>
    </location>
</feature>
<dbReference type="PRINTS" id="PR00723">
    <property type="entry name" value="SUBTILISIN"/>
</dbReference>
<evidence type="ECO:0000256" key="5">
    <source>
        <dbReference type="PIRSR" id="PIRSR615500-1"/>
    </source>
</evidence>
<evidence type="ECO:0000256" key="1">
    <source>
        <dbReference type="ARBA" id="ARBA00011073"/>
    </source>
</evidence>
<evidence type="ECO:0000313" key="11">
    <source>
        <dbReference type="Proteomes" id="UP000292935"/>
    </source>
</evidence>
<dbReference type="PROSITE" id="PS00136">
    <property type="entry name" value="SUBTILASE_ASP"/>
    <property type="match status" value="1"/>
</dbReference>
<comment type="caution">
    <text evidence="10">The sequence shown here is derived from an EMBL/GenBank/DDBJ whole genome shotgun (WGS) entry which is preliminary data.</text>
</comment>
<keyword evidence="4 6" id="KW-0720">Serine protease</keyword>
<proteinExistence type="inferred from homology"/>